<dbReference type="SMART" id="SM00710">
    <property type="entry name" value="PbH1"/>
    <property type="match status" value="5"/>
</dbReference>
<dbReference type="KEGG" id="pchi:PC41400_16075"/>
<dbReference type="Gene3D" id="2.60.120.260">
    <property type="entry name" value="Galactose-binding domain-like"/>
    <property type="match status" value="1"/>
</dbReference>
<dbReference type="InterPro" id="IPR008979">
    <property type="entry name" value="Galactose-bd-like_sf"/>
</dbReference>
<feature type="signal peptide" evidence="2">
    <location>
        <begin position="1"/>
        <end position="27"/>
    </location>
</feature>
<feature type="domain" description="F5/8 type C" evidence="3">
    <location>
        <begin position="15"/>
        <end position="160"/>
    </location>
</feature>
<evidence type="ECO:0000313" key="5">
    <source>
        <dbReference type="EMBL" id="QAV19113.1"/>
    </source>
</evidence>
<evidence type="ECO:0000313" key="7">
    <source>
        <dbReference type="Proteomes" id="UP001527202"/>
    </source>
</evidence>
<feature type="chain" id="PRO_5019116114" evidence="2">
    <location>
        <begin position="28"/>
        <end position="625"/>
    </location>
</feature>
<dbReference type="Pfam" id="PF14592">
    <property type="entry name" value="Chondroitinas_B"/>
    <property type="match status" value="1"/>
</dbReference>
<dbReference type="GO" id="GO:0016829">
    <property type="term" value="F:lyase activity"/>
    <property type="evidence" value="ECO:0007669"/>
    <property type="project" value="UniProtKB-KW"/>
</dbReference>
<dbReference type="InterPro" id="IPR012334">
    <property type="entry name" value="Pectin_lyas_fold"/>
</dbReference>
<keyword evidence="2" id="KW-0732">Signal</keyword>
<dbReference type="OrthoDB" id="6475864at2"/>
<gene>
    <name evidence="4" type="ORF">M5X16_21175</name>
    <name evidence="5" type="ORF">PC41400_16075</name>
</gene>
<evidence type="ECO:0000313" key="6">
    <source>
        <dbReference type="Proteomes" id="UP000288943"/>
    </source>
</evidence>
<evidence type="ECO:0000259" key="3">
    <source>
        <dbReference type="PROSITE" id="PS50022"/>
    </source>
</evidence>
<keyword evidence="7" id="KW-1185">Reference proteome</keyword>
<dbReference type="GeneID" id="95376326"/>
<reference evidence="4 7" key="2">
    <citation type="submission" date="2022-05" db="EMBL/GenBank/DDBJ databases">
        <title>Genome Sequencing of Bee-Associated Microbes.</title>
        <authorList>
            <person name="Dunlap C."/>
        </authorList>
    </citation>
    <scope>NUCLEOTIDE SEQUENCE [LARGE SCALE GENOMIC DNA]</scope>
    <source>
        <strain evidence="4 7">NRRL B-23120</strain>
    </source>
</reference>
<evidence type="ECO:0000313" key="4">
    <source>
        <dbReference type="EMBL" id="MCY9598264.1"/>
    </source>
</evidence>
<feature type="compositionally biased region" description="Basic and acidic residues" evidence="1">
    <location>
        <begin position="591"/>
        <end position="605"/>
    </location>
</feature>
<keyword evidence="5" id="KW-0456">Lyase</keyword>
<accession>A0A410WXQ1</accession>
<dbReference type="Pfam" id="PF00754">
    <property type="entry name" value="F5_F8_type_C"/>
    <property type="match status" value="1"/>
</dbReference>
<dbReference type="Proteomes" id="UP000288943">
    <property type="component" value="Chromosome"/>
</dbReference>
<dbReference type="AlphaFoldDB" id="A0A410WXQ1"/>
<dbReference type="InterPro" id="IPR039513">
    <property type="entry name" value="PL-6"/>
</dbReference>
<dbReference type="Proteomes" id="UP001527202">
    <property type="component" value="Unassembled WGS sequence"/>
</dbReference>
<dbReference type="InterPro" id="IPR000421">
    <property type="entry name" value="FA58C"/>
</dbReference>
<reference evidence="5 6" key="1">
    <citation type="submission" date="2018-01" db="EMBL/GenBank/DDBJ databases">
        <title>The whole genome sequencing and assembly of Paenibacillus chitinolyticus KCCM 41400 strain.</title>
        <authorList>
            <person name="Kim J.-Y."/>
            <person name="Park M.-K."/>
            <person name="Lee Y.-J."/>
            <person name="Yi H."/>
            <person name="Bahn Y.-S."/>
            <person name="Kim J.F."/>
            <person name="Lee D.-W."/>
        </authorList>
    </citation>
    <scope>NUCLEOTIDE SEQUENCE [LARGE SCALE GENOMIC DNA]</scope>
    <source>
        <strain evidence="5 6">KCCM 41400</strain>
    </source>
</reference>
<dbReference type="CDD" id="cd14251">
    <property type="entry name" value="PL-6"/>
    <property type="match status" value="1"/>
</dbReference>
<dbReference type="InterPro" id="IPR011050">
    <property type="entry name" value="Pectin_lyase_fold/virulence"/>
</dbReference>
<feature type="region of interest" description="Disordered" evidence="1">
    <location>
        <begin position="586"/>
        <end position="625"/>
    </location>
</feature>
<dbReference type="RefSeq" id="WP_042225882.1">
    <property type="nucleotide sequence ID" value="NZ_CP026520.1"/>
</dbReference>
<organism evidence="5 6">
    <name type="scientific">Paenibacillus chitinolyticus</name>
    <dbReference type="NCBI Taxonomy" id="79263"/>
    <lineage>
        <taxon>Bacteria</taxon>
        <taxon>Bacillati</taxon>
        <taxon>Bacillota</taxon>
        <taxon>Bacilli</taxon>
        <taxon>Bacillales</taxon>
        <taxon>Paenibacillaceae</taxon>
        <taxon>Paenibacillus</taxon>
    </lineage>
</organism>
<dbReference type="SUPFAM" id="SSF51126">
    <property type="entry name" value="Pectin lyase-like"/>
    <property type="match status" value="1"/>
</dbReference>
<dbReference type="Gene3D" id="2.160.20.10">
    <property type="entry name" value="Single-stranded right-handed beta-helix, Pectin lyase-like"/>
    <property type="match status" value="1"/>
</dbReference>
<protein>
    <submittedName>
        <fullName evidence="4">Discoidin domain-containing protein</fullName>
    </submittedName>
    <submittedName>
        <fullName evidence="5">Lyase</fullName>
    </submittedName>
</protein>
<proteinExistence type="predicted"/>
<dbReference type="SUPFAM" id="SSF49785">
    <property type="entry name" value="Galactose-binding domain-like"/>
    <property type="match status" value="1"/>
</dbReference>
<evidence type="ECO:0000256" key="1">
    <source>
        <dbReference type="SAM" id="MobiDB-lite"/>
    </source>
</evidence>
<dbReference type="EMBL" id="JAMDMJ010000029">
    <property type="protein sequence ID" value="MCY9598264.1"/>
    <property type="molecule type" value="Genomic_DNA"/>
</dbReference>
<dbReference type="EMBL" id="CP026520">
    <property type="protein sequence ID" value="QAV19113.1"/>
    <property type="molecule type" value="Genomic_DNA"/>
</dbReference>
<name>A0A410WXQ1_9BACL</name>
<dbReference type="PROSITE" id="PS50022">
    <property type="entry name" value="FA58C_3"/>
    <property type="match status" value="1"/>
</dbReference>
<sequence>MNAGNRTFSLILSLCLLLMLVPAQGYAANAKFSVPASAVTASKHDGNLPANTVDGNLSTRWSANGDGEWIRFDLGSLRKVAYIKVAFLNGDTRTSTFDIQTSADNVTYTNVKTNVTSSLSAQLQTFDFTDVSSVRYVKLVGHGNSVNLWNSYTEVEIYGEDGSQGGIPVSTSEGLAAALKTASAGQTIVLADGNYTVSGNNPSILIENRNGTEASPITIKAANRGKAVITGSTTFEVKKSSYVTIEGLKFANSADKGVLLNGSHHIRLTRNQFALPARGVDTIWLQVSGANSHHNQIDRNDFGNKTDTNPLIAYEGDGQGNISQHDVIEYNYFHDVGPWVDNGKETIRLGLSKISLSDGFNKIQYNLFENTDGEPEIVSVKSSNNTVRYNTFKTSKGGLTSRHGHNNSFYGNFFLGDGVKSEQAGIRIYGNDHKIYNNYMENLTNSAIILDNGNYDGGTGGYPSNPSKDDLKAQWRIYRAQVVNNTIVNSTTGIVVGSGKAFTPVDSRVANNIVKNSSGILYNEAAATNTVFEGNIGFGGTVTNKGRTSAEIWNKNPLLTVVQGLQKLSASSPAINYAKGSYPFVQEDMDGETRSVNDAGADERSSASSFTNHPLTQAEVGPDAP</sequence>
<feature type="compositionally biased region" description="Polar residues" evidence="1">
    <location>
        <begin position="606"/>
        <end position="615"/>
    </location>
</feature>
<evidence type="ECO:0000256" key="2">
    <source>
        <dbReference type="SAM" id="SignalP"/>
    </source>
</evidence>
<dbReference type="InterPro" id="IPR006626">
    <property type="entry name" value="PbH1"/>
</dbReference>